<protein>
    <recommendedName>
        <fullName evidence="4">Large ribosomal subunit protein uL23m</fullName>
    </recommendedName>
</protein>
<dbReference type="Proteomes" id="UP000799428">
    <property type="component" value="Unassembled WGS sequence"/>
</dbReference>
<dbReference type="GO" id="GO:0032543">
    <property type="term" value="P:mitochondrial translation"/>
    <property type="evidence" value="ECO:0007669"/>
    <property type="project" value="TreeGrafter"/>
</dbReference>
<feature type="region of interest" description="Disordered" evidence="5">
    <location>
        <begin position="111"/>
        <end position="138"/>
    </location>
</feature>
<dbReference type="PANTHER" id="PTHR12059">
    <property type="entry name" value="RIBOSOMAL PROTEIN L23-RELATED"/>
    <property type="match status" value="1"/>
</dbReference>
<evidence type="ECO:0000256" key="4">
    <source>
        <dbReference type="ARBA" id="ARBA00039977"/>
    </source>
</evidence>
<gene>
    <name evidence="6" type="ORF">K504DRAFT_412452</name>
</gene>
<sequence length="184" mass="22185">MASNLEIAKKVIGFGSKRILFPKFTVALMRTPSLSPYHAKFEVPLNFSKFDIKDYLYHAYNVKCFNIRSYVKLQPVRDTHYQPRHWFRPESKKYMTVEMEKPFVWPADPEDWEPWGKKDQENREKESMEQVQTSLTKRKEAMKALRRQAVDVLQQNRNKTLVNWEKERQQKVVEADARRYRQKI</sequence>
<evidence type="ECO:0000256" key="3">
    <source>
        <dbReference type="ARBA" id="ARBA00023274"/>
    </source>
</evidence>
<dbReference type="GO" id="GO:0005762">
    <property type="term" value="C:mitochondrial large ribosomal subunit"/>
    <property type="evidence" value="ECO:0007669"/>
    <property type="project" value="TreeGrafter"/>
</dbReference>
<dbReference type="EMBL" id="MU005775">
    <property type="protein sequence ID" value="KAF2706847.1"/>
    <property type="molecule type" value="Genomic_DNA"/>
</dbReference>
<evidence type="ECO:0000256" key="1">
    <source>
        <dbReference type="ARBA" id="ARBA00006700"/>
    </source>
</evidence>
<dbReference type="Gene3D" id="3.30.70.330">
    <property type="match status" value="1"/>
</dbReference>
<feature type="compositionally biased region" description="Basic and acidic residues" evidence="5">
    <location>
        <begin position="114"/>
        <end position="128"/>
    </location>
</feature>
<evidence type="ECO:0000313" key="7">
    <source>
        <dbReference type="Proteomes" id="UP000799428"/>
    </source>
</evidence>
<dbReference type="InterPro" id="IPR013025">
    <property type="entry name" value="Ribosomal_uL23-like"/>
</dbReference>
<keyword evidence="2" id="KW-0689">Ribosomal protein</keyword>
<dbReference type="PANTHER" id="PTHR12059:SF5">
    <property type="entry name" value="LARGE RIBOSOMAL SUBUNIT PROTEIN UL23M"/>
    <property type="match status" value="1"/>
</dbReference>
<keyword evidence="7" id="KW-1185">Reference proteome</keyword>
<name>A0A6G1K391_9PLEO</name>
<dbReference type="AlphaFoldDB" id="A0A6G1K391"/>
<comment type="similarity">
    <text evidence="1">Belongs to the universal ribosomal protein uL23 family.</text>
</comment>
<accession>A0A6G1K391</accession>
<dbReference type="InterPro" id="IPR012678">
    <property type="entry name" value="Ribosomal_uL23/eL15/eS24_sf"/>
</dbReference>
<organism evidence="6 7">
    <name type="scientific">Pleomassaria siparia CBS 279.74</name>
    <dbReference type="NCBI Taxonomy" id="1314801"/>
    <lineage>
        <taxon>Eukaryota</taxon>
        <taxon>Fungi</taxon>
        <taxon>Dikarya</taxon>
        <taxon>Ascomycota</taxon>
        <taxon>Pezizomycotina</taxon>
        <taxon>Dothideomycetes</taxon>
        <taxon>Pleosporomycetidae</taxon>
        <taxon>Pleosporales</taxon>
        <taxon>Pleomassariaceae</taxon>
        <taxon>Pleomassaria</taxon>
    </lineage>
</organism>
<evidence type="ECO:0000256" key="2">
    <source>
        <dbReference type="ARBA" id="ARBA00022980"/>
    </source>
</evidence>
<evidence type="ECO:0000256" key="5">
    <source>
        <dbReference type="SAM" id="MobiDB-lite"/>
    </source>
</evidence>
<keyword evidence="3" id="KW-0687">Ribonucleoprotein</keyword>
<dbReference type="GO" id="GO:0003735">
    <property type="term" value="F:structural constituent of ribosome"/>
    <property type="evidence" value="ECO:0007669"/>
    <property type="project" value="InterPro"/>
</dbReference>
<reference evidence="6" key="1">
    <citation type="journal article" date="2020" name="Stud. Mycol.">
        <title>101 Dothideomycetes genomes: a test case for predicting lifestyles and emergence of pathogens.</title>
        <authorList>
            <person name="Haridas S."/>
            <person name="Albert R."/>
            <person name="Binder M."/>
            <person name="Bloem J."/>
            <person name="Labutti K."/>
            <person name="Salamov A."/>
            <person name="Andreopoulos B."/>
            <person name="Baker S."/>
            <person name="Barry K."/>
            <person name="Bills G."/>
            <person name="Bluhm B."/>
            <person name="Cannon C."/>
            <person name="Castanera R."/>
            <person name="Culley D."/>
            <person name="Daum C."/>
            <person name="Ezra D."/>
            <person name="Gonzalez J."/>
            <person name="Henrissat B."/>
            <person name="Kuo A."/>
            <person name="Liang C."/>
            <person name="Lipzen A."/>
            <person name="Lutzoni F."/>
            <person name="Magnuson J."/>
            <person name="Mondo S."/>
            <person name="Nolan M."/>
            <person name="Ohm R."/>
            <person name="Pangilinan J."/>
            <person name="Park H.-J."/>
            <person name="Ramirez L."/>
            <person name="Alfaro M."/>
            <person name="Sun H."/>
            <person name="Tritt A."/>
            <person name="Yoshinaga Y."/>
            <person name="Zwiers L.-H."/>
            <person name="Turgeon B."/>
            <person name="Goodwin S."/>
            <person name="Spatafora J."/>
            <person name="Crous P."/>
            <person name="Grigoriev I."/>
        </authorList>
    </citation>
    <scope>NUCLEOTIDE SEQUENCE</scope>
    <source>
        <strain evidence="6">CBS 279.74</strain>
    </source>
</reference>
<evidence type="ECO:0000313" key="6">
    <source>
        <dbReference type="EMBL" id="KAF2706847.1"/>
    </source>
</evidence>
<dbReference type="OrthoDB" id="275582at2759"/>
<dbReference type="InterPro" id="IPR012677">
    <property type="entry name" value="Nucleotide-bd_a/b_plait_sf"/>
</dbReference>
<dbReference type="SUPFAM" id="SSF54189">
    <property type="entry name" value="Ribosomal proteins S24e, L23 and L15e"/>
    <property type="match status" value="1"/>
</dbReference>
<proteinExistence type="inferred from homology"/>